<evidence type="ECO:0000313" key="8">
    <source>
        <dbReference type="EMBL" id="MFD1798429.1"/>
    </source>
</evidence>
<dbReference type="Proteomes" id="UP001597285">
    <property type="component" value="Unassembled WGS sequence"/>
</dbReference>
<dbReference type="Pfam" id="PF00916">
    <property type="entry name" value="Sulfate_transp"/>
    <property type="match status" value="2"/>
</dbReference>
<dbReference type="PANTHER" id="PTHR43310">
    <property type="entry name" value="SULFATE TRANSPORTER YBAR-RELATED"/>
    <property type="match status" value="1"/>
</dbReference>
<comment type="subcellular location">
    <subcellularLocation>
        <location evidence="1">Membrane</location>
        <topology evidence="1">Multi-pass membrane protein</topology>
    </subcellularLocation>
</comment>
<evidence type="ECO:0000256" key="3">
    <source>
        <dbReference type="ARBA" id="ARBA00022989"/>
    </source>
</evidence>
<organism evidence="8 9">
    <name type="scientific">Carnobacterium antarcticum</name>
    <dbReference type="NCBI Taxonomy" id="2126436"/>
    <lineage>
        <taxon>Bacteria</taxon>
        <taxon>Bacillati</taxon>
        <taxon>Bacillota</taxon>
        <taxon>Bacilli</taxon>
        <taxon>Lactobacillales</taxon>
        <taxon>Carnobacteriaceae</taxon>
        <taxon>Carnobacterium</taxon>
    </lineage>
</organism>
<feature type="coiled-coil region" evidence="5">
    <location>
        <begin position="438"/>
        <end position="470"/>
    </location>
</feature>
<dbReference type="Gene3D" id="3.30.750.24">
    <property type="entry name" value="STAS domain"/>
    <property type="match status" value="1"/>
</dbReference>
<dbReference type="RefSeq" id="WP_058919623.1">
    <property type="nucleotide sequence ID" value="NZ_JBHSQC010000024.1"/>
</dbReference>
<dbReference type="Pfam" id="PF01740">
    <property type="entry name" value="STAS"/>
    <property type="match status" value="1"/>
</dbReference>
<dbReference type="SUPFAM" id="SSF52091">
    <property type="entry name" value="SpoIIaa-like"/>
    <property type="match status" value="1"/>
</dbReference>
<dbReference type="PANTHER" id="PTHR43310:SF1">
    <property type="entry name" value="SULFATE TRANSPORTER YBAR-RELATED"/>
    <property type="match status" value="1"/>
</dbReference>
<evidence type="ECO:0000313" key="9">
    <source>
        <dbReference type="Proteomes" id="UP001597285"/>
    </source>
</evidence>
<gene>
    <name evidence="8" type="ORF">ACFSBK_00935</name>
</gene>
<dbReference type="InterPro" id="IPR036513">
    <property type="entry name" value="STAS_dom_sf"/>
</dbReference>
<name>A0ABW4NJM9_9LACT</name>
<evidence type="ECO:0000256" key="2">
    <source>
        <dbReference type="ARBA" id="ARBA00022692"/>
    </source>
</evidence>
<reference evidence="9" key="1">
    <citation type="journal article" date="2019" name="Int. J. Syst. Evol. Microbiol.">
        <title>The Global Catalogue of Microorganisms (GCM) 10K type strain sequencing project: providing services to taxonomists for standard genome sequencing and annotation.</title>
        <authorList>
            <consortium name="The Broad Institute Genomics Platform"/>
            <consortium name="The Broad Institute Genome Sequencing Center for Infectious Disease"/>
            <person name="Wu L."/>
            <person name="Ma J."/>
        </authorList>
    </citation>
    <scope>NUCLEOTIDE SEQUENCE [LARGE SCALE GENOMIC DNA]</scope>
    <source>
        <strain evidence="9">KCTC 42143</strain>
    </source>
</reference>
<evidence type="ECO:0000256" key="5">
    <source>
        <dbReference type="SAM" id="Coils"/>
    </source>
</evidence>
<keyword evidence="9" id="KW-1185">Reference proteome</keyword>
<sequence>MLIAIKKEEWLGNVKNDLLAGMVTSIALIPEVIGFAIIAGVNPMTALFASVTTALVTSFTGGRPAMVSAAAGSMALVMVSLIKNHGIQYMIAATILTGIIQLILGYLGIQKLMRFVPKPVMLGFVNSLALLIFTAQIQQLVGGNQWTYLMAGVTIALMYLIPKITKAIPPALIVIVLMTVCSIVFPMGIQTVGDMGDMNGLLPRLSFPNIPLNFETLRIIFPTALALSIVGLVESLLTAPLINEMTDTTSDNQREVKAQGLANIVTGFLGGPAGCAMIGQAVINVKSGGRKRLSTFAAGSFLLFLIVVLKGLMIQIPTAALIGIMITVAIATFDWKSFQYLKTMHITEGAIMLITVGIVVYTHNLAIGIIAGVVLSAIVFMTKISLVYVVKENNRFKIHGQLFFASTHDFTQAFAEPIQEDLIILDFTHSHIWDDSSVEAIIKVIQKLKAQNKQVEIEGLNAQSQELVEKLKGYFLD</sequence>
<dbReference type="CDD" id="cd07042">
    <property type="entry name" value="STAS_SulP_like_sulfate_transporter"/>
    <property type="match status" value="1"/>
</dbReference>
<keyword evidence="4 6" id="KW-0472">Membrane</keyword>
<protein>
    <submittedName>
        <fullName evidence="8">SulP family inorganic anion transporter</fullName>
    </submittedName>
</protein>
<keyword evidence="2 6" id="KW-0812">Transmembrane</keyword>
<feature type="transmembrane region" description="Helical" evidence="6">
    <location>
        <begin position="260"/>
        <end position="283"/>
    </location>
</feature>
<proteinExistence type="predicted"/>
<dbReference type="InterPro" id="IPR052706">
    <property type="entry name" value="Membrane-Transporter-like"/>
</dbReference>
<feature type="transmembrane region" description="Helical" evidence="6">
    <location>
        <begin position="343"/>
        <end position="361"/>
    </location>
</feature>
<feature type="transmembrane region" description="Helical" evidence="6">
    <location>
        <begin position="88"/>
        <end position="108"/>
    </location>
</feature>
<evidence type="ECO:0000256" key="1">
    <source>
        <dbReference type="ARBA" id="ARBA00004141"/>
    </source>
</evidence>
<feature type="transmembrane region" description="Helical" evidence="6">
    <location>
        <begin position="219"/>
        <end position="239"/>
    </location>
</feature>
<feature type="transmembrane region" description="Helical" evidence="6">
    <location>
        <begin position="120"/>
        <end position="139"/>
    </location>
</feature>
<evidence type="ECO:0000256" key="6">
    <source>
        <dbReference type="SAM" id="Phobius"/>
    </source>
</evidence>
<keyword evidence="3 6" id="KW-1133">Transmembrane helix</keyword>
<keyword evidence="5" id="KW-0175">Coiled coil</keyword>
<dbReference type="PROSITE" id="PS50801">
    <property type="entry name" value="STAS"/>
    <property type="match status" value="1"/>
</dbReference>
<feature type="transmembrane region" description="Helical" evidence="6">
    <location>
        <begin position="145"/>
        <end position="161"/>
    </location>
</feature>
<evidence type="ECO:0000256" key="4">
    <source>
        <dbReference type="ARBA" id="ARBA00023136"/>
    </source>
</evidence>
<feature type="transmembrane region" description="Helical" evidence="6">
    <location>
        <begin position="168"/>
        <end position="189"/>
    </location>
</feature>
<feature type="transmembrane region" description="Helical" evidence="6">
    <location>
        <begin position="303"/>
        <end position="331"/>
    </location>
</feature>
<comment type="caution">
    <text evidence="8">The sequence shown here is derived from an EMBL/GenBank/DDBJ whole genome shotgun (WGS) entry which is preliminary data.</text>
</comment>
<feature type="domain" description="STAS" evidence="7">
    <location>
        <begin position="396"/>
        <end position="477"/>
    </location>
</feature>
<feature type="transmembrane region" description="Helical" evidence="6">
    <location>
        <begin position="64"/>
        <end position="82"/>
    </location>
</feature>
<feature type="transmembrane region" description="Helical" evidence="6">
    <location>
        <begin position="367"/>
        <end position="390"/>
    </location>
</feature>
<evidence type="ECO:0000259" key="7">
    <source>
        <dbReference type="PROSITE" id="PS50801"/>
    </source>
</evidence>
<accession>A0ABW4NJM9</accession>
<dbReference type="EMBL" id="JBHUFF010000005">
    <property type="protein sequence ID" value="MFD1798429.1"/>
    <property type="molecule type" value="Genomic_DNA"/>
</dbReference>
<dbReference type="InterPro" id="IPR002645">
    <property type="entry name" value="STAS_dom"/>
</dbReference>
<dbReference type="InterPro" id="IPR011547">
    <property type="entry name" value="SLC26A/SulP_dom"/>
</dbReference>